<dbReference type="Pfam" id="PF06996">
    <property type="entry name" value="T6SS_TssG"/>
    <property type="match status" value="1"/>
</dbReference>
<protein>
    <submittedName>
        <fullName evidence="1">Type VI secretion system baseplate subunit TssG</fullName>
    </submittedName>
</protein>
<dbReference type="PANTHER" id="PTHR35564:SF4">
    <property type="entry name" value="CYTOPLASMIC PROTEIN"/>
    <property type="match status" value="1"/>
</dbReference>
<accession>A0ABQ6LIW9</accession>
<dbReference type="RefSeq" id="WP_285670274.1">
    <property type="nucleotide sequence ID" value="NZ_BSYI01000004.1"/>
</dbReference>
<organism evidence="1 2">
    <name type="scientific">Paralimibaculum aggregatum</name>
    <dbReference type="NCBI Taxonomy" id="3036245"/>
    <lineage>
        <taxon>Bacteria</taxon>
        <taxon>Pseudomonadati</taxon>
        <taxon>Pseudomonadota</taxon>
        <taxon>Alphaproteobacteria</taxon>
        <taxon>Rhodobacterales</taxon>
        <taxon>Paracoccaceae</taxon>
        <taxon>Paralimibaculum</taxon>
    </lineage>
</organism>
<name>A0ABQ6LIW9_9RHOB</name>
<dbReference type="PANTHER" id="PTHR35564">
    <property type="match status" value="1"/>
</dbReference>
<keyword evidence="2" id="KW-1185">Reference proteome</keyword>
<dbReference type="EMBL" id="BSYI01000004">
    <property type="protein sequence ID" value="GMG81607.1"/>
    <property type="molecule type" value="Genomic_DNA"/>
</dbReference>
<dbReference type="InterPro" id="IPR010732">
    <property type="entry name" value="T6SS_TssG-like"/>
</dbReference>
<proteinExistence type="predicted"/>
<dbReference type="Proteomes" id="UP001239909">
    <property type="component" value="Unassembled WGS sequence"/>
</dbReference>
<evidence type="ECO:0000313" key="1">
    <source>
        <dbReference type="EMBL" id="GMG81607.1"/>
    </source>
</evidence>
<evidence type="ECO:0000313" key="2">
    <source>
        <dbReference type="Proteomes" id="UP001239909"/>
    </source>
</evidence>
<dbReference type="NCBIfam" id="TIGR03347">
    <property type="entry name" value="VI_chp_1"/>
    <property type="match status" value="1"/>
</dbReference>
<reference evidence="1 2" key="1">
    <citation type="submission" date="2023-04" db="EMBL/GenBank/DDBJ databases">
        <title>Marinoamorphus aggregata gen. nov., sp. Nov., isolate from tissue of brittle star Ophioplocus japonicus.</title>
        <authorList>
            <person name="Kawano K."/>
            <person name="Sawayama S."/>
            <person name="Nakagawa S."/>
        </authorList>
    </citation>
    <scope>NUCLEOTIDE SEQUENCE [LARGE SCALE GENOMIC DNA]</scope>
    <source>
        <strain evidence="1 2">NKW23</strain>
    </source>
</reference>
<comment type="caution">
    <text evidence="1">The sequence shown here is derived from an EMBL/GenBank/DDBJ whole genome shotgun (WGS) entry which is preliminary data.</text>
</comment>
<gene>
    <name evidence="1" type="primary">tssG</name>
    <name evidence="1" type="ORF">LNKW23_08200</name>
</gene>
<sequence>MASEERRAPLDLTRLDALAKEPEVYHFFQAIRLIEAAHLDKPRLGRSRRPEQDPVRLGQDPELAFPPSTVRSFVRGKDGAPDRLIAHVLGLWGPHGPLPLHLTEYAHNRKYNHRDHTLVAFANMFHHRMISLFYRAWASAEPAPNFDRHDDDPFAAKVAAVAGIKGAALADRDALPDVAKYNFSGRFSHGPRNEEGLLAIISHFFGAKVSIESFVGSYLYLDKVDLFAMGGRRPKGRLGRSITVGERVWSRQAKFRVRIGPLSLRGYRRLLPGGESLRRLVSIVRNYHGDQLDWEVSLVLKADEVPRAILGQQGELGWTTWLGERKSDTDAEDMMLAPQLYFDRDVQQSQSPEGT</sequence>